<proteinExistence type="predicted"/>
<organism evidence="1">
    <name type="scientific">Trichuris suis</name>
    <name type="common">pig whipworm</name>
    <dbReference type="NCBI Taxonomy" id="68888"/>
    <lineage>
        <taxon>Eukaryota</taxon>
        <taxon>Metazoa</taxon>
        <taxon>Ecdysozoa</taxon>
        <taxon>Nematoda</taxon>
        <taxon>Enoplea</taxon>
        <taxon>Dorylaimia</taxon>
        <taxon>Trichinellida</taxon>
        <taxon>Trichuridae</taxon>
        <taxon>Trichuris</taxon>
    </lineage>
</organism>
<sequence>MVCLRQLLSPQLRFPLRCLSQVSYLHSVLNHWQNGALTCTFLDDSNNVMMFL</sequence>
<dbReference type="Proteomes" id="UP000030758">
    <property type="component" value="Unassembled WGS sequence"/>
</dbReference>
<evidence type="ECO:0000313" key="1">
    <source>
        <dbReference type="EMBL" id="KFD68300.1"/>
    </source>
</evidence>
<protein>
    <submittedName>
        <fullName evidence="1">Uncharacterized protein</fullName>
    </submittedName>
</protein>
<name>A0A085NFQ4_9BILA</name>
<evidence type="ECO:0000313" key="2">
    <source>
        <dbReference type="EMBL" id="KFD73168.1"/>
    </source>
</evidence>
<gene>
    <name evidence="2" type="ORF">M514_04819</name>
    <name evidence="1" type="ORF">M514_19562</name>
</gene>
<dbReference type="AlphaFoldDB" id="A0A085NFQ4"/>
<accession>A0A085NFQ4</accession>
<reference evidence="1" key="1">
    <citation type="journal article" date="2014" name="Nat. Genet.">
        <title>Genome and transcriptome of the porcine whipworm Trichuris suis.</title>
        <authorList>
            <person name="Jex A.R."/>
            <person name="Nejsum P."/>
            <person name="Schwarz E.M."/>
            <person name="Hu L."/>
            <person name="Young N.D."/>
            <person name="Hall R.S."/>
            <person name="Korhonen P.K."/>
            <person name="Liao S."/>
            <person name="Thamsborg S."/>
            <person name="Xia J."/>
            <person name="Xu P."/>
            <person name="Wang S."/>
            <person name="Scheerlinck J.P."/>
            <person name="Hofmann A."/>
            <person name="Sternberg P.W."/>
            <person name="Wang J."/>
            <person name="Gasser R.B."/>
        </authorList>
    </citation>
    <scope>NUCLEOTIDE SEQUENCE [LARGE SCALE GENOMIC DNA]</scope>
    <source>
        <strain evidence="1">DCEP-RM93F</strain>
    </source>
</reference>
<dbReference type="EMBL" id="KL367506">
    <property type="protein sequence ID" value="KFD68300.1"/>
    <property type="molecule type" value="Genomic_DNA"/>
</dbReference>
<dbReference type="EMBL" id="KL367474">
    <property type="protein sequence ID" value="KFD73168.1"/>
    <property type="molecule type" value="Genomic_DNA"/>
</dbReference>